<evidence type="ECO:0000256" key="7">
    <source>
        <dbReference type="ARBA" id="ARBA00023128"/>
    </source>
</evidence>
<keyword evidence="11" id="KW-1185">Reference proteome</keyword>
<evidence type="ECO:0000256" key="4">
    <source>
        <dbReference type="ARBA" id="ARBA00022547"/>
    </source>
</evidence>
<evidence type="ECO:0000313" key="11">
    <source>
        <dbReference type="Proteomes" id="UP000559256"/>
    </source>
</evidence>
<keyword evidence="5" id="KW-0375">Hydrogen ion transport</keyword>
<evidence type="ECO:0000256" key="9">
    <source>
        <dbReference type="ARBA" id="ARBA00023310"/>
    </source>
</evidence>
<keyword evidence="9" id="KW-0066">ATP synthesis</keyword>
<protein>
    <submittedName>
        <fullName evidence="10">Uncharacterized protein</fullName>
    </submittedName>
</protein>
<dbReference type="AlphaFoldDB" id="A0A8H5C4E0"/>
<keyword evidence="7" id="KW-0496">Mitochondrion</keyword>
<name>A0A8H5C4E0_9AGAR</name>
<organism evidence="10 11">
    <name type="scientific">Tetrapyrgos nigripes</name>
    <dbReference type="NCBI Taxonomy" id="182062"/>
    <lineage>
        <taxon>Eukaryota</taxon>
        <taxon>Fungi</taxon>
        <taxon>Dikarya</taxon>
        <taxon>Basidiomycota</taxon>
        <taxon>Agaricomycotina</taxon>
        <taxon>Agaricomycetes</taxon>
        <taxon>Agaricomycetidae</taxon>
        <taxon>Agaricales</taxon>
        <taxon>Marasmiineae</taxon>
        <taxon>Marasmiaceae</taxon>
        <taxon>Tetrapyrgos</taxon>
    </lineage>
</organism>
<reference evidence="10 11" key="1">
    <citation type="journal article" date="2020" name="ISME J.">
        <title>Uncovering the hidden diversity of litter-decomposition mechanisms in mushroom-forming fungi.</title>
        <authorList>
            <person name="Floudas D."/>
            <person name="Bentzer J."/>
            <person name="Ahren D."/>
            <person name="Johansson T."/>
            <person name="Persson P."/>
            <person name="Tunlid A."/>
        </authorList>
    </citation>
    <scope>NUCLEOTIDE SEQUENCE [LARGE SCALE GENOMIC DNA]</scope>
    <source>
        <strain evidence="10 11">CBS 291.85</strain>
    </source>
</reference>
<keyword evidence="6" id="KW-0406">Ion transport</keyword>
<comment type="subcellular location">
    <subcellularLocation>
        <location evidence="1">Mitochondrion membrane</location>
    </subcellularLocation>
</comment>
<accession>A0A8H5C4E0</accession>
<dbReference type="GO" id="GO:0031966">
    <property type="term" value="C:mitochondrial membrane"/>
    <property type="evidence" value="ECO:0007669"/>
    <property type="project" value="UniProtKB-SubCell"/>
</dbReference>
<evidence type="ECO:0000313" key="10">
    <source>
        <dbReference type="EMBL" id="KAF5335015.1"/>
    </source>
</evidence>
<dbReference type="EMBL" id="JAACJM010000249">
    <property type="protein sequence ID" value="KAF5335015.1"/>
    <property type="molecule type" value="Genomic_DNA"/>
</dbReference>
<evidence type="ECO:0000256" key="2">
    <source>
        <dbReference type="ARBA" id="ARBA00005699"/>
    </source>
</evidence>
<dbReference type="GO" id="GO:0045259">
    <property type="term" value="C:proton-transporting ATP synthase complex"/>
    <property type="evidence" value="ECO:0007669"/>
    <property type="project" value="UniProtKB-KW"/>
</dbReference>
<comment type="caution">
    <text evidence="10">The sequence shown here is derived from an EMBL/GenBank/DDBJ whole genome shotgun (WGS) entry which is preliminary data.</text>
</comment>
<gene>
    <name evidence="10" type="ORF">D9758_016185</name>
</gene>
<evidence type="ECO:0000256" key="8">
    <source>
        <dbReference type="ARBA" id="ARBA00023136"/>
    </source>
</evidence>
<comment type="similarity">
    <text evidence="2">Belongs to the ATPase g subunit family.</text>
</comment>
<keyword evidence="8" id="KW-0472">Membrane</keyword>
<keyword evidence="3" id="KW-0813">Transport</keyword>
<dbReference type="Proteomes" id="UP000559256">
    <property type="component" value="Unassembled WGS sequence"/>
</dbReference>
<evidence type="ECO:0000256" key="5">
    <source>
        <dbReference type="ARBA" id="ARBA00022781"/>
    </source>
</evidence>
<dbReference type="InterPro" id="IPR006808">
    <property type="entry name" value="ATP_synth_F0_gsu_mt"/>
</dbReference>
<dbReference type="OrthoDB" id="437at2759"/>
<evidence type="ECO:0000256" key="6">
    <source>
        <dbReference type="ARBA" id="ARBA00023065"/>
    </source>
</evidence>
<sequence>MSPLPSSSITTRLAYHQPITYNLSVFREICKYIYRSENLSPPSIFTIRSAYETLWARAINREYWSGAVGSGEIARIGVYAVEAYGIFKIGEILGRRSLVGYNVNY</sequence>
<dbReference type="GO" id="GO:0015078">
    <property type="term" value="F:proton transmembrane transporter activity"/>
    <property type="evidence" value="ECO:0007669"/>
    <property type="project" value="InterPro"/>
</dbReference>
<dbReference type="Pfam" id="PF04718">
    <property type="entry name" value="ATP-synt_G"/>
    <property type="match status" value="1"/>
</dbReference>
<keyword evidence="4" id="KW-0138">CF(0)</keyword>
<evidence type="ECO:0000256" key="1">
    <source>
        <dbReference type="ARBA" id="ARBA00004325"/>
    </source>
</evidence>
<proteinExistence type="inferred from homology"/>
<evidence type="ECO:0000256" key="3">
    <source>
        <dbReference type="ARBA" id="ARBA00022448"/>
    </source>
</evidence>
<dbReference type="GO" id="GO:0015986">
    <property type="term" value="P:proton motive force-driven ATP synthesis"/>
    <property type="evidence" value="ECO:0007669"/>
    <property type="project" value="InterPro"/>
</dbReference>